<gene>
    <name evidence="1" type="ORF">ATEG_04503</name>
</gene>
<accession>Q0CP81</accession>
<sequence>MPSTSSIFDDWRMRPAEPTFPAESRQKRAAIFGRPSESPMNVFSRFGSGNVPLFEGSVVSAASREGSLTWPVTLWMTQLFLGVLNVPYQVLRAQVSTELKANAAQEFNGPQSNVQVLLVTSKEVKALA</sequence>
<proteinExistence type="predicted"/>
<evidence type="ECO:0000313" key="2">
    <source>
        <dbReference type="Proteomes" id="UP000007963"/>
    </source>
</evidence>
<dbReference type="HOGENOM" id="CLU_1959143_0_0_1"/>
<dbReference type="AlphaFoldDB" id="Q0CP81"/>
<dbReference type="GeneID" id="4319902"/>
<protein>
    <submittedName>
        <fullName evidence="1">Uncharacterized protein</fullName>
    </submittedName>
</protein>
<evidence type="ECO:0000313" key="1">
    <source>
        <dbReference type="EMBL" id="EAU34950.1"/>
    </source>
</evidence>
<dbReference type="VEuPathDB" id="FungiDB:ATEG_04503"/>
<name>Q0CP81_ASPTN</name>
<dbReference type="Proteomes" id="UP000007963">
    <property type="component" value="Unassembled WGS sequence"/>
</dbReference>
<reference evidence="2" key="1">
    <citation type="submission" date="2005-09" db="EMBL/GenBank/DDBJ databases">
        <title>Annotation of the Aspergillus terreus NIH2624 genome.</title>
        <authorList>
            <person name="Birren B.W."/>
            <person name="Lander E.S."/>
            <person name="Galagan J.E."/>
            <person name="Nusbaum C."/>
            <person name="Devon K."/>
            <person name="Henn M."/>
            <person name="Ma L.-J."/>
            <person name="Jaffe D.B."/>
            <person name="Butler J."/>
            <person name="Alvarez P."/>
            <person name="Gnerre S."/>
            <person name="Grabherr M."/>
            <person name="Kleber M."/>
            <person name="Mauceli E.W."/>
            <person name="Brockman W."/>
            <person name="Rounsley S."/>
            <person name="Young S.K."/>
            <person name="LaButti K."/>
            <person name="Pushparaj V."/>
            <person name="DeCaprio D."/>
            <person name="Crawford M."/>
            <person name="Koehrsen M."/>
            <person name="Engels R."/>
            <person name="Montgomery P."/>
            <person name="Pearson M."/>
            <person name="Howarth C."/>
            <person name="Larson L."/>
            <person name="Luoma S."/>
            <person name="White J."/>
            <person name="Alvarado L."/>
            <person name="Kodira C.D."/>
            <person name="Zeng Q."/>
            <person name="Oleary S."/>
            <person name="Yandava C."/>
            <person name="Denning D.W."/>
            <person name="Nierman W.C."/>
            <person name="Milne T."/>
            <person name="Madden K."/>
        </authorList>
    </citation>
    <scope>NUCLEOTIDE SEQUENCE [LARGE SCALE GENOMIC DNA]</scope>
    <source>
        <strain evidence="2">NIH 2624 / FGSC A1156</strain>
    </source>
</reference>
<organism evidence="1 2">
    <name type="scientific">Aspergillus terreus (strain NIH 2624 / FGSC A1156)</name>
    <dbReference type="NCBI Taxonomy" id="341663"/>
    <lineage>
        <taxon>Eukaryota</taxon>
        <taxon>Fungi</taxon>
        <taxon>Dikarya</taxon>
        <taxon>Ascomycota</taxon>
        <taxon>Pezizomycotina</taxon>
        <taxon>Eurotiomycetes</taxon>
        <taxon>Eurotiomycetidae</taxon>
        <taxon>Eurotiales</taxon>
        <taxon>Aspergillaceae</taxon>
        <taxon>Aspergillus</taxon>
        <taxon>Aspergillus subgen. Circumdati</taxon>
    </lineage>
</organism>
<dbReference type="EMBL" id="CH476599">
    <property type="protein sequence ID" value="EAU34950.1"/>
    <property type="molecule type" value="Genomic_DNA"/>
</dbReference>
<dbReference type="RefSeq" id="XP_001213681.1">
    <property type="nucleotide sequence ID" value="XM_001213681.1"/>
</dbReference>
<dbReference type="OrthoDB" id="2117591at2759"/>